<dbReference type="AlphaFoldDB" id="A0A8H4TWA2"/>
<comment type="caution">
    <text evidence="4">The sequence shown here is derived from an EMBL/GenBank/DDBJ whole genome shotgun (WGS) entry which is preliminary data.</text>
</comment>
<dbReference type="InterPro" id="IPR015915">
    <property type="entry name" value="Kelch-typ_b-propeller"/>
</dbReference>
<dbReference type="OrthoDB" id="45365at2759"/>
<keyword evidence="5" id="KW-1185">Reference proteome</keyword>
<dbReference type="SUPFAM" id="SSF117281">
    <property type="entry name" value="Kelch motif"/>
    <property type="match status" value="1"/>
</dbReference>
<dbReference type="Gene3D" id="2.120.10.80">
    <property type="entry name" value="Kelch-type beta propeller"/>
    <property type="match status" value="2"/>
</dbReference>
<dbReference type="Pfam" id="PF24681">
    <property type="entry name" value="Kelch_KLHDC2_KLHL20_DRC7"/>
    <property type="match status" value="1"/>
</dbReference>
<evidence type="ECO:0008006" key="6">
    <source>
        <dbReference type="Google" id="ProtNLM"/>
    </source>
</evidence>
<evidence type="ECO:0000313" key="5">
    <source>
        <dbReference type="Proteomes" id="UP000622797"/>
    </source>
</evidence>
<accession>A0A8H4TWA2</accession>
<reference evidence="4" key="1">
    <citation type="journal article" date="2020" name="BMC Genomics">
        <title>Correction to: Identification and distribution of gene clusters required for synthesis of sphingolipid metabolism inhibitors in diverse species of the filamentous fungus Fusarium.</title>
        <authorList>
            <person name="Kim H.S."/>
            <person name="Lohmar J.M."/>
            <person name="Busman M."/>
            <person name="Brown D.W."/>
            <person name="Naumann T.A."/>
            <person name="Divon H.H."/>
            <person name="Lysoe E."/>
            <person name="Uhlig S."/>
            <person name="Proctor R.H."/>
        </authorList>
    </citation>
    <scope>NUCLEOTIDE SEQUENCE</scope>
    <source>
        <strain evidence="4">NRRL 20472</strain>
    </source>
</reference>
<dbReference type="SMART" id="SM00612">
    <property type="entry name" value="Kelch"/>
    <property type="match status" value="4"/>
</dbReference>
<evidence type="ECO:0000313" key="4">
    <source>
        <dbReference type="EMBL" id="KAF4965167.1"/>
    </source>
</evidence>
<name>A0A8H4TWA2_9HYPO</name>
<gene>
    <name evidence="4" type="ORF">FSARC_6985</name>
</gene>
<evidence type="ECO:0000256" key="1">
    <source>
        <dbReference type="ARBA" id="ARBA00022441"/>
    </source>
</evidence>
<keyword evidence="1" id="KW-0880">Kelch repeat</keyword>
<feature type="chain" id="PRO_5034165667" description="Kelch repeat-containing protein" evidence="3">
    <location>
        <begin position="19"/>
        <end position="346"/>
    </location>
</feature>
<feature type="signal peptide" evidence="3">
    <location>
        <begin position="1"/>
        <end position="18"/>
    </location>
</feature>
<dbReference type="Proteomes" id="UP000622797">
    <property type="component" value="Unassembled WGS sequence"/>
</dbReference>
<reference evidence="4" key="2">
    <citation type="submission" date="2020-05" db="EMBL/GenBank/DDBJ databases">
        <authorList>
            <person name="Kim H.-S."/>
            <person name="Proctor R.H."/>
            <person name="Brown D.W."/>
        </authorList>
    </citation>
    <scope>NUCLEOTIDE SEQUENCE</scope>
    <source>
        <strain evidence="4">NRRL 20472</strain>
    </source>
</reference>
<protein>
    <recommendedName>
        <fullName evidence="6">Kelch repeat-containing protein</fullName>
    </recommendedName>
</protein>
<evidence type="ECO:0000256" key="3">
    <source>
        <dbReference type="SAM" id="SignalP"/>
    </source>
</evidence>
<proteinExistence type="predicted"/>
<dbReference type="InterPro" id="IPR006652">
    <property type="entry name" value="Kelch_1"/>
</dbReference>
<dbReference type="EMBL" id="JABEXW010000367">
    <property type="protein sequence ID" value="KAF4965167.1"/>
    <property type="molecule type" value="Genomic_DNA"/>
</dbReference>
<dbReference type="PANTHER" id="PTHR24412">
    <property type="entry name" value="KELCH PROTEIN"/>
    <property type="match status" value="1"/>
</dbReference>
<dbReference type="PANTHER" id="PTHR24412:SF489">
    <property type="entry name" value="RING FINGER DOMAIN AND KELCH REPEAT-CONTAINING PROTEIN DDB_G0271372"/>
    <property type="match status" value="1"/>
</dbReference>
<evidence type="ECO:0000256" key="2">
    <source>
        <dbReference type="ARBA" id="ARBA00022737"/>
    </source>
</evidence>
<keyword evidence="2" id="KW-0677">Repeat</keyword>
<dbReference type="Pfam" id="PF01344">
    <property type="entry name" value="Kelch_1"/>
    <property type="match status" value="1"/>
</dbReference>
<organism evidence="4 5">
    <name type="scientific">Fusarium sarcochroum</name>
    <dbReference type="NCBI Taxonomy" id="1208366"/>
    <lineage>
        <taxon>Eukaryota</taxon>
        <taxon>Fungi</taxon>
        <taxon>Dikarya</taxon>
        <taxon>Ascomycota</taxon>
        <taxon>Pezizomycotina</taxon>
        <taxon>Sordariomycetes</taxon>
        <taxon>Hypocreomycetidae</taxon>
        <taxon>Hypocreales</taxon>
        <taxon>Nectriaceae</taxon>
        <taxon>Fusarium</taxon>
        <taxon>Fusarium lateritium species complex</taxon>
    </lineage>
</organism>
<sequence>MLLPSSVTLLSLLTATLASAVPQGANTWKTLESIPIAPRQEHGVVALSDKTLAILGGIVPNRDADGFETTALVQFYSTQSNSWRRFVTEAPTKVNHPNVAAVDGKIYLLGGLSDITDGAWRAFSDSWVYNPDLDEWTELDPVSKGEERGSAAVGVHGNTIYLAGGMRTLEPTGPGGEQDTVDFVSAFDTKTSKWIDIPEAAKKLPEGRDHAAASIVGNKFYVLGGRLRGQRNVKDTVFVLDLDNLEEGWTTSEGRMPTPRGGVVSGTIGTKIYVLGGEGNTAADSEGVFDEVEVFDTKTETWQDAGSMSLPRHGGAAVAIKGGIYLPGGGTAEGGSPVSVLDVYWP</sequence>
<keyword evidence="3" id="KW-0732">Signal</keyword>